<proteinExistence type="predicted"/>
<dbReference type="SUPFAM" id="SSF48498">
    <property type="entry name" value="Tetracyclin repressor-like, C-terminal domain"/>
    <property type="match status" value="1"/>
</dbReference>
<dbReference type="PANTHER" id="PTHR30055:SF151">
    <property type="entry name" value="TRANSCRIPTIONAL REGULATORY PROTEIN"/>
    <property type="match status" value="1"/>
</dbReference>
<feature type="DNA-binding region" description="H-T-H motif" evidence="4">
    <location>
        <begin position="34"/>
        <end position="53"/>
    </location>
</feature>
<evidence type="ECO:0000256" key="4">
    <source>
        <dbReference type="PROSITE-ProRule" id="PRU00335"/>
    </source>
</evidence>
<evidence type="ECO:0000256" key="1">
    <source>
        <dbReference type="ARBA" id="ARBA00023015"/>
    </source>
</evidence>
<dbReference type="PANTHER" id="PTHR30055">
    <property type="entry name" value="HTH-TYPE TRANSCRIPTIONAL REGULATOR RUTR"/>
    <property type="match status" value="1"/>
</dbReference>
<dbReference type="PRINTS" id="PR00455">
    <property type="entry name" value="HTHTETR"/>
</dbReference>
<evidence type="ECO:0000259" key="5">
    <source>
        <dbReference type="PROSITE" id="PS50977"/>
    </source>
</evidence>
<dbReference type="Proteomes" id="UP001501414">
    <property type="component" value="Unassembled WGS sequence"/>
</dbReference>
<organism evidence="6 7">
    <name type="scientific">Pseudonocardia kongjuensis</name>
    <dbReference type="NCBI Taxonomy" id="102227"/>
    <lineage>
        <taxon>Bacteria</taxon>
        <taxon>Bacillati</taxon>
        <taxon>Actinomycetota</taxon>
        <taxon>Actinomycetes</taxon>
        <taxon>Pseudonocardiales</taxon>
        <taxon>Pseudonocardiaceae</taxon>
        <taxon>Pseudonocardia</taxon>
    </lineage>
</organism>
<dbReference type="InterPro" id="IPR009057">
    <property type="entry name" value="Homeodomain-like_sf"/>
</dbReference>
<gene>
    <name evidence="6" type="ORF">GCM10009613_09730</name>
</gene>
<evidence type="ECO:0000313" key="7">
    <source>
        <dbReference type="Proteomes" id="UP001501414"/>
    </source>
</evidence>
<dbReference type="PROSITE" id="PS01081">
    <property type="entry name" value="HTH_TETR_1"/>
    <property type="match status" value="1"/>
</dbReference>
<protein>
    <submittedName>
        <fullName evidence="6">TetR family transcriptional regulator</fullName>
    </submittedName>
</protein>
<dbReference type="InterPro" id="IPR050109">
    <property type="entry name" value="HTH-type_TetR-like_transc_reg"/>
</dbReference>
<keyword evidence="3" id="KW-0804">Transcription</keyword>
<dbReference type="InterPro" id="IPR036271">
    <property type="entry name" value="Tet_transcr_reg_TetR-rel_C_sf"/>
</dbReference>
<dbReference type="InterPro" id="IPR023772">
    <property type="entry name" value="DNA-bd_HTH_TetR-type_CS"/>
</dbReference>
<keyword evidence="7" id="KW-1185">Reference proteome</keyword>
<reference evidence="6 7" key="1">
    <citation type="journal article" date="2019" name="Int. J. Syst. Evol. Microbiol.">
        <title>The Global Catalogue of Microorganisms (GCM) 10K type strain sequencing project: providing services to taxonomists for standard genome sequencing and annotation.</title>
        <authorList>
            <consortium name="The Broad Institute Genomics Platform"/>
            <consortium name="The Broad Institute Genome Sequencing Center for Infectious Disease"/>
            <person name="Wu L."/>
            <person name="Ma J."/>
        </authorList>
    </citation>
    <scope>NUCLEOTIDE SEQUENCE [LARGE SCALE GENOMIC DNA]</scope>
    <source>
        <strain evidence="6 7">JCM 11896</strain>
    </source>
</reference>
<comment type="caution">
    <text evidence="6">The sequence shown here is derived from an EMBL/GenBank/DDBJ whole genome shotgun (WGS) entry which is preliminary data.</text>
</comment>
<keyword evidence="2 4" id="KW-0238">DNA-binding</keyword>
<dbReference type="SUPFAM" id="SSF46689">
    <property type="entry name" value="Homeodomain-like"/>
    <property type="match status" value="1"/>
</dbReference>
<dbReference type="EMBL" id="BAAAJK010000004">
    <property type="protein sequence ID" value="GAA1382247.1"/>
    <property type="molecule type" value="Genomic_DNA"/>
</dbReference>
<dbReference type="InterPro" id="IPR001647">
    <property type="entry name" value="HTH_TetR"/>
</dbReference>
<evidence type="ECO:0000256" key="3">
    <source>
        <dbReference type="ARBA" id="ARBA00023163"/>
    </source>
</evidence>
<dbReference type="PROSITE" id="PS50977">
    <property type="entry name" value="HTH_TETR_2"/>
    <property type="match status" value="1"/>
</dbReference>
<evidence type="ECO:0000313" key="6">
    <source>
        <dbReference type="EMBL" id="GAA1382247.1"/>
    </source>
</evidence>
<dbReference type="Pfam" id="PF17935">
    <property type="entry name" value="TetR_C_27"/>
    <property type="match status" value="1"/>
</dbReference>
<feature type="domain" description="HTH tetR-type" evidence="5">
    <location>
        <begin position="11"/>
        <end position="71"/>
    </location>
</feature>
<sequence length="206" mass="22026">MTTRSARRREILDEETILDATATILRRHGPAKATVLDVARELGVSHGSVYRFFPSKAALREEVTRRWLTAGHGVLAGIAARTDLPPPARLESWLGTLFGTTRGQVADDPELFATFLVLVREQSGVVDAHVAELRRQIAGILADGAADGSLAPGPDLTGTAAAVLNAVTRFHHPAHAAAWERDSAEADFASLRALVLDALRPARSDG</sequence>
<keyword evidence="1" id="KW-0805">Transcription regulation</keyword>
<dbReference type="InterPro" id="IPR041478">
    <property type="entry name" value="TetR_C_27"/>
</dbReference>
<evidence type="ECO:0000256" key="2">
    <source>
        <dbReference type="ARBA" id="ARBA00023125"/>
    </source>
</evidence>
<dbReference type="Pfam" id="PF00440">
    <property type="entry name" value="TetR_N"/>
    <property type="match status" value="1"/>
</dbReference>
<name>A0ABN1XIQ4_9PSEU</name>
<dbReference type="Gene3D" id="1.10.357.10">
    <property type="entry name" value="Tetracycline Repressor, domain 2"/>
    <property type="match status" value="1"/>
</dbReference>
<accession>A0ABN1XIQ4</accession>
<dbReference type="RefSeq" id="WP_344018675.1">
    <property type="nucleotide sequence ID" value="NZ_BAAAJK010000004.1"/>
</dbReference>